<dbReference type="PANTHER" id="PTHR42928:SF5">
    <property type="entry name" value="BLR1237 PROTEIN"/>
    <property type="match status" value="1"/>
</dbReference>
<sequence length="321" mass="33551">MATLIALALGAAAPISAARAADYPTRPVTVVVPYAPGGQTDAFARIMAEALRESLGQPVIVDNKPGAGTMIGSEYAARAAPDGYTILVATPGVVVAPSLYNSTKYDVVKDFQPITLACSILMVLSVNPNKMPVKDVGGFISALKANPDKYFYGTAGAGSSPHLIGEWFKKLTGTQMTHVAFKGSAPAVTALLSGQIDLMFDAYASQAELAKSGGIKILAVTSDQRSDLIPDVPTLKESGVTDLVVLPWTGVIAPKGLDSAVTARLDTAIRNALTKPSVAEKLAKIGLDCKKPMDSAQFKAFLAPDVQMWKNMLSISGAKLE</sequence>
<protein>
    <submittedName>
        <fullName evidence="3">Tripartite tricarboxylate transporter substrate binding protein</fullName>
    </submittedName>
</protein>
<evidence type="ECO:0000313" key="4">
    <source>
        <dbReference type="Proteomes" id="UP001604043"/>
    </source>
</evidence>
<organism evidence="3 4">
    <name type="scientific">Xanthobacter aminoxidans</name>
    <dbReference type="NCBI Taxonomy" id="186280"/>
    <lineage>
        <taxon>Bacteria</taxon>
        <taxon>Pseudomonadati</taxon>
        <taxon>Pseudomonadota</taxon>
        <taxon>Alphaproteobacteria</taxon>
        <taxon>Hyphomicrobiales</taxon>
        <taxon>Xanthobacteraceae</taxon>
        <taxon>Xanthobacter</taxon>
    </lineage>
</organism>
<dbReference type="PANTHER" id="PTHR42928">
    <property type="entry name" value="TRICARBOXYLATE-BINDING PROTEIN"/>
    <property type="match status" value="1"/>
</dbReference>
<keyword evidence="2" id="KW-0732">Signal</keyword>
<reference evidence="3 4" key="1">
    <citation type="submission" date="2024-02" db="EMBL/GenBank/DDBJ databases">
        <title>Expansion and revision of Xanthobacter and proposal of Roseixanthobacter gen. nov.</title>
        <authorList>
            <person name="Soltysiak M.P.M."/>
            <person name="Jalihal A."/>
            <person name="Ory A."/>
            <person name="Chrisophersen C."/>
            <person name="Lee A.D."/>
            <person name="Boulton J."/>
            <person name="Springer M."/>
        </authorList>
    </citation>
    <scope>NUCLEOTIDE SEQUENCE [LARGE SCALE GENOMIC DNA]</scope>
    <source>
        <strain evidence="3 4">CB5</strain>
    </source>
</reference>
<proteinExistence type="inferred from homology"/>
<evidence type="ECO:0000256" key="1">
    <source>
        <dbReference type="ARBA" id="ARBA00006987"/>
    </source>
</evidence>
<keyword evidence="4" id="KW-1185">Reference proteome</keyword>
<dbReference type="InterPro" id="IPR005064">
    <property type="entry name" value="BUG"/>
</dbReference>
<dbReference type="Gene3D" id="3.40.190.10">
    <property type="entry name" value="Periplasmic binding protein-like II"/>
    <property type="match status" value="1"/>
</dbReference>
<gene>
    <name evidence="3" type="ORF">V5F30_24065</name>
</gene>
<feature type="chain" id="PRO_5045734095" evidence="2">
    <location>
        <begin position="21"/>
        <end position="321"/>
    </location>
</feature>
<dbReference type="EMBL" id="JBAFUR010000010">
    <property type="protein sequence ID" value="MFG1255308.1"/>
    <property type="molecule type" value="Genomic_DNA"/>
</dbReference>
<comment type="caution">
    <text evidence="3">The sequence shown here is derived from an EMBL/GenBank/DDBJ whole genome shotgun (WGS) entry which is preliminary data.</text>
</comment>
<evidence type="ECO:0000313" key="3">
    <source>
        <dbReference type="EMBL" id="MFG1255308.1"/>
    </source>
</evidence>
<comment type="similarity">
    <text evidence="1">Belongs to the UPF0065 (bug) family.</text>
</comment>
<dbReference type="Pfam" id="PF03401">
    <property type="entry name" value="TctC"/>
    <property type="match status" value="1"/>
</dbReference>
<name>A0ABW6ZN85_9HYPH</name>
<feature type="signal peptide" evidence="2">
    <location>
        <begin position="1"/>
        <end position="20"/>
    </location>
</feature>
<dbReference type="Proteomes" id="UP001604043">
    <property type="component" value="Unassembled WGS sequence"/>
</dbReference>
<dbReference type="InterPro" id="IPR042100">
    <property type="entry name" value="Bug_dom1"/>
</dbReference>
<dbReference type="CDD" id="cd07012">
    <property type="entry name" value="PBP2_Bug_TTT"/>
    <property type="match status" value="1"/>
</dbReference>
<dbReference type="PIRSF" id="PIRSF017082">
    <property type="entry name" value="YflP"/>
    <property type="match status" value="1"/>
</dbReference>
<dbReference type="SUPFAM" id="SSF53850">
    <property type="entry name" value="Periplasmic binding protein-like II"/>
    <property type="match status" value="1"/>
</dbReference>
<dbReference type="Gene3D" id="3.40.190.150">
    <property type="entry name" value="Bordetella uptake gene, domain 1"/>
    <property type="match status" value="1"/>
</dbReference>
<dbReference type="RefSeq" id="WP_394010230.1">
    <property type="nucleotide sequence ID" value="NZ_JBAFUR010000010.1"/>
</dbReference>
<evidence type="ECO:0000256" key="2">
    <source>
        <dbReference type="SAM" id="SignalP"/>
    </source>
</evidence>
<accession>A0ABW6ZN85</accession>